<evidence type="ECO:0000313" key="2">
    <source>
        <dbReference type="Proteomes" id="UP001412067"/>
    </source>
</evidence>
<keyword evidence="2" id="KW-1185">Reference proteome</keyword>
<organism evidence="1 2">
    <name type="scientific">Platanthera guangdongensis</name>
    <dbReference type="NCBI Taxonomy" id="2320717"/>
    <lineage>
        <taxon>Eukaryota</taxon>
        <taxon>Viridiplantae</taxon>
        <taxon>Streptophyta</taxon>
        <taxon>Embryophyta</taxon>
        <taxon>Tracheophyta</taxon>
        <taxon>Spermatophyta</taxon>
        <taxon>Magnoliopsida</taxon>
        <taxon>Liliopsida</taxon>
        <taxon>Asparagales</taxon>
        <taxon>Orchidaceae</taxon>
        <taxon>Orchidoideae</taxon>
        <taxon>Orchideae</taxon>
        <taxon>Orchidinae</taxon>
        <taxon>Platanthera</taxon>
    </lineage>
</organism>
<name>A0ABR2MC67_9ASPA</name>
<accession>A0ABR2MC67</accession>
<proteinExistence type="predicted"/>
<gene>
    <name evidence="1" type="ORF">KSP40_PGU020454</name>
</gene>
<reference evidence="1 2" key="1">
    <citation type="journal article" date="2022" name="Nat. Plants">
        <title>Genomes of leafy and leafless Platanthera orchids illuminate the evolution of mycoheterotrophy.</title>
        <authorList>
            <person name="Li M.H."/>
            <person name="Liu K.W."/>
            <person name="Li Z."/>
            <person name="Lu H.C."/>
            <person name="Ye Q.L."/>
            <person name="Zhang D."/>
            <person name="Wang J.Y."/>
            <person name="Li Y.F."/>
            <person name="Zhong Z.M."/>
            <person name="Liu X."/>
            <person name="Yu X."/>
            <person name="Liu D.K."/>
            <person name="Tu X.D."/>
            <person name="Liu B."/>
            <person name="Hao Y."/>
            <person name="Liao X.Y."/>
            <person name="Jiang Y.T."/>
            <person name="Sun W.H."/>
            <person name="Chen J."/>
            <person name="Chen Y.Q."/>
            <person name="Ai Y."/>
            <person name="Zhai J.W."/>
            <person name="Wu S.S."/>
            <person name="Zhou Z."/>
            <person name="Hsiao Y.Y."/>
            <person name="Wu W.L."/>
            <person name="Chen Y.Y."/>
            <person name="Lin Y.F."/>
            <person name="Hsu J.L."/>
            <person name="Li C.Y."/>
            <person name="Wang Z.W."/>
            <person name="Zhao X."/>
            <person name="Zhong W.Y."/>
            <person name="Ma X.K."/>
            <person name="Ma L."/>
            <person name="Huang J."/>
            <person name="Chen G.Z."/>
            <person name="Huang M.Z."/>
            <person name="Huang L."/>
            <person name="Peng D.H."/>
            <person name="Luo Y.B."/>
            <person name="Zou S.Q."/>
            <person name="Chen S.P."/>
            <person name="Lan S."/>
            <person name="Tsai W.C."/>
            <person name="Van de Peer Y."/>
            <person name="Liu Z.J."/>
        </authorList>
    </citation>
    <scope>NUCLEOTIDE SEQUENCE [LARGE SCALE GENOMIC DNA]</scope>
    <source>
        <strain evidence="1">Lor288</strain>
    </source>
</reference>
<dbReference type="EMBL" id="JBBWWR010000010">
    <property type="protein sequence ID" value="KAK8961189.1"/>
    <property type="molecule type" value="Genomic_DNA"/>
</dbReference>
<protein>
    <submittedName>
        <fullName evidence="1">Uncharacterized protein</fullName>
    </submittedName>
</protein>
<comment type="caution">
    <text evidence="1">The sequence shown here is derived from an EMBL/GenBank/DDBJ whole genome shotgun (WGS) entry which is preliminary data.</text>
</comment>
<dbReference type="Proteomes" id="UP001412067">
    <property type="component" value="Unassembled WGS sequence"/>
</dbReference>
<evidence type="ECO:0000313" key="1">
    <source>
        <dbReference type="EMBL" id="KAK8961189.1"/>
    </source>
</evidence>
<sequence length="115" mass="13170">MQRWQSFMEELEVVVRACRAAWSGAFGKLDVAGGGCGWKMASCMEEKDARAAGMWEVLLELCMVMAEVATKLVVWRRRPAGFELLKWHWRCWLERLLHAQQGGGGHVELLEWCCN</sequence>